<protein>
    <recommendedName>
        <fullName evidence="10">Multisubunit sodium/proton antiporter MrpF subunit</fullName>
    </recommendedName>
</protein>
<feature type="transmembrane region" description="Helical" evidence="6">
    <location>
        <begin position="32"/>
        <end position="50"/>
    </location>
</feature>
<keyword evidence="4 6" id="KW-1133">Transmembrane helix</keyword>
<feature type="transmembrane region" description="Helical" evidence="6">
    <location>
        <begin position="93"/>
        <end position="114"/>
    </location>
</feature>
<name>A0ABM7ZRW7_STRNI</name>
<evidence type="ECO:0000313" key="9">
    <source>
        <dbReference type="Proteomes" id="UP001059597"/>
    </source>
</evidence>
<dbReference type="Proteomes" id="UP001059597">
    <property type="component" value="Chromosome"/>
</dbReference>
<evidence type="ECO:0000256" key="6">
    <source>
        <dbReference type="SAM" id="Phobius"/>
    </source>
</evidence>
<feature type="transmembrane region" description="Helical" evidence="6">
    <location>
        <begin position="121"/>
        <end position="139"/>
    </location>
</feature>
<evidence type="ECO:0000256" key="5">
    <source>
        <dbReference type="ARBA" id="ARBA00023136"/>
    </source>
</evidence>
<keyword evidence="3 6" id="KW-0812">Transmembrane</keyword>
<keyword evidence="5 6" id="KW-0472">Membrane</keyword>
<gene>
    <name evidence="8" type="ORF">HEK616_23020</name>
</gene>
<dbReference type="EMBL" id="AP026073">
    <property type="protein sequence ID" value="BDM68815.1"/>
    <property type="molecule type" value="Genomic_DNA"/>
</dbReference>
<reference evidence="8" key="1">
    <citation type="submission" date="2022-06" db="EMBL/GenBank/DDBJ databases">
        <title>Complete genome sequence of Streptomyces nigrescens HEK616.</title>
        <authorList>
            <person name="Asamizu S."/>
            <person name="Onaka H."/>
        </authorList>
    </citation>
    <scope>NUCLEOTIDE SEQUENCE</scope>
    <source>
        <strain evidence="8">HEK616</strain>
    </source>
</reference>
<evidence type="ECO:0000256" key="4">
    <source>
        <dbReference type="ARBA" id="ARBA00022989"/>
    </source>
</evidence>
<keyword evidence="2" id="KW-1003">Cell membrane</keyword>
<keyword evidence="7" id="KW-0732">Signal</keyword>
<dbReference type="InterPro" id="IPR007208">
    <property type="entry name" value="MrpF/PhaF-like"/>
</dbReference>
<comment type="subcellular location">
    <subcellularLocation>
        <location evidence="1">Cell membrane</location>
        <topology evidence="1">Multi-pass membrane protein</topology>
    </subcellularLocation>
</comment>
<evidence type="ECO:0000256" key="3">
    <source>
        <dbReference type="ARBA" id="ARBA00022692"/>
    </source>
</evidence>
<evidence type="ECO:0000256" key="7">
    <source>
        <dbReference type="SAM" id="SignalP"/>
    </source>
</evidence>
<feature type="transmembrane region" description="Helical" evidence="6">
    <location>
        <begin position="62"/>
        <end position="81"/>
    </location>
</feature>
<evidence type="ECO:0000256" key="2">
    <source>
        <dbReference type="ARBA" id="ARBA00022475"/>
    </source>
</evidence>
<evidence type="ECO:0000256" key="1">
    <source>
        <dbReference type="ARBA" id="ARBA00004651"/>
    </source>
</evidence>
<keyword evidence="9" id="KW-1185">Reference proteome</keyword>
<proteinExistence type="predicted"/>
<evidence type="ECO:0000313" key="8">
    <source>
        <dbReference type="EMBL" id="BDM68815.1"/>
    </source>
</evidence>
<accession>A0ABM7ZRW7</accession>
<feature type="chain" id="PRO_5047512778" description="Multisubunit sodium/proton antiporter MrpF subunit" evidence="7">
    <location>
        <begin position="20"/>
        <end position="164"/>
    </location>
</feature>
<organism evidence="8 9">
    <name type="scientific">Streptomyces nigrescens</name>
    <dbReference type="NCBI Taxonomy" id="1920"/>
    <lineage>
        <taxon>Bacteria</taxon>
        <taxon>Bacillati</taxon>
        <taxon>Actinomycetota</taxon>
        <taxon>Actinomycetes</taxon>
        <taxon>Kitasatosporales</taxon>
        <taxon>Streptomycetaceae</taxon>
        <taxon>Streptomyces</taxon>
    </lineage>
</organism>
<sequence>MNGWTAAGTALLLCGFAPAACGVATGRASRRVPAQNVATTLLSLVFLLLAQGFARPAYVDTALVLSVLGPAGTLLFVRLLADQLADHPPGERRLRALTVGNYVAVAAVVLPLSAAAGPGRAMVKLLIIGVLLALGSWVATRAVHAAAAMGHGRGAPAEGMSGDR</sequence>
<dbReference type="Pfam" id="PF04066">
    <property type="entry name" value="MrpF_PhaF"/>
    <property type="match status" value="1"/>
</dbReference>
<evidence type="ECO:0008006" key="10">
    <source>
        <dbReference type="Google" id="ProtNLM"/>
    </source>
</evidence>
<dbReference type="RefSeq" id="WP_261952773.1">
    <property type="nucleotide sequence ID" value="NZ_AP026073.1"/>
</dbReference>
<feature type="signal peptide" evidence="7">
    <location>
        <begin position="1"/>
        <end position="19"/>
    </location>
</feature>